<dbReference type="Proteomes" id="UP000828390">
    <property type="component" value="Unassembled WGS sequence"/>
</dbReference>
<evidence type="ECO:0000256" key="4">
    <source>
        <dbReference type="ARBA" id="ARBA00023180"/>
    </source>
</evidence>
<dbReference type="PROSITE" id="PS51257">
    <property type="entry name" value="PROKAR_LIPOPROTEIN"/>
    <property type="match status" value="1"/>
</dbReference>
<gene>
    <name evidence="8" type="ORF">DPMN_064960</name>
</gene>
<comment type="subcellular location">
    <subcellularLocation>
        <location evidence="1">Membrane</location>
        <topology evidence="1">Single-pass type I membrane protein</topology>
    </subcellularLocation>
</comment>
<organism evidence="8 9">
    <name type="scientific">Dreissena polymorpha</name>
    <name type="common">Zebra mussel</name>
    <name type="synonym">Mytilus polymorpha</name>
    <dbReference type="NCBI Taxonomy" id="45954"/>
    <lineage>
        <taxon>Eukaryota</taxon>
        <taxon>Metazoa</taxon>
        <taxon>Spiralia</taxon>
        <taxon>Lophotrochozoa</taxon>
        <taxon>Mollusca</taxon>
        <taxon>Bivalvia</taxon>
        <taxon>Autobranchia</taxon>
        <taxon>Heteroconchia</taxon>
        <taxon>Euheterodonta</taxon>
        <taxon>Imparidentia</taxon>
        <taxon>Neoheterodontei</taxon>
        <taxon>Myida</taxon>
        <taxon>Dreissenoidea</taxon>
        <taxon>Dreissenidae</taxon>
        <taxon>Dreissena</taxon>
    </lineage>
</organism>
<keyword evidence="9" id="KW-1185">Reference proteome</keyword>
<dbReference type="SMART" id="SM00409">
    <property type="entry name" value="IG"/>
    <property type="match status" value="2"/>
</dbReference>
<keyword evidence="5" id="KW-0393">Immunoglobulin domain</keyword>
<dbReference type="InterPro" id="IPR003598">
    <property type="entry name" value="Ig_sub2"/>
</dbReference>
<dbReference type="InterPro" id="IPR051275">
    <property type="entry name" value="Cell_adhesion_signaling"/>
</dbReference>
<dbReference type="GO" id="GO:0050839">
    <property type="term" value="F:cell adhesion molecule binding"/>
    <property type="evidence" value="ECO:0007669"/>
    <property type="project" value="TreeGrafter"/>
</dbReference>
<evidence type="ECO:0000259" key="7">
    <source>
        <dbReference type="PROSITE" id="PS50835"/>
    </source>
</evidence>
<reference evidence="8" key="1">
    <citation type="journal article" date="2019" name="bioRxiv">
        <title>The Genome of the Zebra Mussel, Dreissena polymorpha: A Resource for Invasive Species Research.</title>
        <authorList>
            <person name="McCartney M.A."/>
            <person name="Auch B."/>
            <person name="Kono T."/>
            <person name="Mallez S."/>
            <person name="Zhang Y."/>
            <person name="Obille A."/>
            <person name="Becker A."/>
            <person name="Abrahante J.E."/>
            <person name="Garbe J."/>
            <person name="Badalamenti J.P."/>
            <person name="Herman A."/>
            <person name="Mangelson H."/>
            <person name="Liachko I."/>
            <person name="Sullivan S."/>
            <person name="Sone E.D."/>
            <person name="Koren S."/>
            <person name="Silverstein K.A.T."/>
            <person name="Beckman K.B."/>
            <person name="Gohl D.M."/>
        </authorList>
    </citation>
    <scope>NUCLEOTIDE SEQUENCE</scope>
    <source>
        <strain evidence="8">Duluth1</strain>
        <tissue evidence="8">Whole animal</tissue>
    </source>
</reference>
<dbReference type="GO" id="GO:0098609">
    <property type="term" value="P:cell-cell adhesion"/>
    <property type="evidence" value="ECO:0007669"/>
    <property type="project" value="TreeGrafter"/>
</dbReference>
<sequence length="275" mass="30289">MMSWWLKQVSGNNFEKVLTASSVGFSCWFIPDTLPDVFAGCDCEGSTFNCTLKSLSRNNDGDKWKCATAKQREFFSQELTIAVAGDRTTSTLTITPSQEQHGAIIYCKVSNGYGSIISDRKSRIDVLVPVVIRPIDNATVLQNKALSVTCLYTEGNPPRTSVTWIQVKTSRVVGVEQTLTIPNMQITDEGYYKCRVNNTLEPSGCCAQTPYDETMFYVDVQFLGNGSYPSVWAAVGGAVGGAVMIVVFGLLIYWKKFKRITSQLSVPSMKSTESL</sequence>
<evidence type="ECO:0000256" key="5">
    <source>
        <dbReference type="ARBA" id="ARBA00023319"/>
    </source>
</evidence>
<dbReference type="Pfam" id="PF13927">
    <property type="entry name" value="Ig_3"/>
    <property type="match status" value="1"/>
</dbReference>
<evidence type="ECO:0000256" key="1">
    <source>
        <dbReference type="ARBA" id="ARBA00004479"/>
    </source>
</evidence>
<dbReference type="SMART" id="SM00408">
    <property type="entry name" value="IGc2"/>
    <property type="match status" value="1"/>
</dbReference>
<proteinExistence type="predicted"/>
<dbReference type="GO" id="GO:0005911">
    <property type="term" value="C:cell-cell junction"/>
    <property type="evidence" value="ECO:0007669"/>
    <property type="project" value="TreeGrafter"/>
</dbReference>
<keyword evidence="6" id="KW-0812">Transmembrane</keyword>
<name>A0A9D4CEA7_DREPO</name>
<evidence type="ECO:0000256" key="2">
    <source>
        <dbReference type="ARBA" id="ARBA00023136"/>
    </source>
</evidence>
<evidence type="ECO:0000256" key="3">
    <source>
        <dbReference type="ARBA" id="ARBA00023157"/>
    </source>
</evidence>
<evidence type="ECO:0000256" key="6">
    <source>
        <dbReference type="SAM" id="Phobius"/>
    </source>
</evidence>
<comment type="caution">
    <text evidence="8">The sequence shown here is derived from an EMBL/GenBank/DDBJ whole genome shotgun (WGS) entry which is preliminary data.</text>
</comment>
<dbReference type="AlphaFoldDB" id="A0A9D4CEA7"/>
<reference evidence="8" key="2">
    <citation type="submission" date="2020-11" db="EMBL/GenBank/DDBJ databases">
        <authorList>
            <person name="McCartney M.A."/>
            <person name="Auch B."/>
            <person name="Kono T."/>
            <person name="Mallez S."/>
            <person name="Becker A."/>
            <person name="Gohl D.M."/>
            <person name="Silverstein K.A.T."/>
            <person name="Koren S."/>
            <person name="Bechman K.B."/>
            <person name="Herman A."/>
            <person name="Abrahante J.E."/>
            <person name="Garbe J."/>
        </authorList>
    </citation>
    <scope>NUCLEOTIDE SEQUENCE</scope>
    <source>
        <strain evidence="8">Duluth1</strain>
        <tissue evidence="8">Whole animal</tissue>
    </source>
</reference>
<feature type="domain" description="Ig-like" evidence="7">
    <location>
        <begin position="129"/>
        <end position="198"/>
    </location>
</feature>
<dbReference type="InterPro" id="IPR036179">
    <property type="entry name" value="Ig-like_dom_sf"/>
</dbReference>
<keyword evidence="3" id="KW-1015">Disulfide bond</keyword>
<dbReference type="PANTHER" id="PTHR11640:SF31">
    <property type="entry name" value="IRREGULAR CHIASM C-ROUGHEST PROTEIN-RELATED"/>
    <property type="match status" value="1"/>
</dbReference>
<dbReference type="InterPro" id="IPR003599">
    <property type="entry name" value="Ig_sub"/>
</dbReference>
<dbReference type="Gene3D" id="2.60.40.10">
    <property type="entry name" value="Immunoglobulins"/>
    <property type="match status" value="2"/>
</dbReference>
<dbReference type="InterPro" id="IPR007110">
    <property type="entry name" value="Ig-like_dom"/>
</dbReference>
<feature type="transmembrane region" description="Helical" evidence="6">
    <location>
        <begin position="231"/>
        <end position="254"/>
    </location>
</feature>
<accession>A0A9D4CEA7</accession>
<dbReference type="PROSITE" id="PS50835">
    <property type="entry name" value="IG_LIKE"/>
    <property type="match status" value="1"/>
</dbReference>
<dbReference type="EMBL" id="JAIWYP010000013">
    <property type="protein sequence ID" value="KAH3722011.1"/>
    <property type="molecule type" value="Genomic_DNA"/>
</dbReference>
<keyword evidence="4" id="KW-0325">Glycoprotein</keyword>
<keyword evidence="6" id="KW-1133">Transmembrane helix</keyword>
<dbReference type="GO" id="GO:0005886">
    <property type="term" value="C:plasma membrane"/>
    <property type="evidence" value="ECO:0007669"/>
    <property type="project" value="TreeGrafter"/>
</dbReference>
<dbReference type="PANTHER" id="PTHR11640">
    <property type="entry name" value="NEPHRIN"/>
    <property type="match status" value="1"/>
</dbReference>
<evidence type="ECO:0000313" key="8">
    <source>
        <dbReference type="EMBL" id="KAH3722011.1"/>
    </source>
</evidence>
<dbReference type="SUPFAM" id="SSF48726">
    <property type="entry name" value="Immunoglobulin"/>
    <property type="match status" value="2"/>
</dbReference>
<protein>
    <recommendedName>
        <fullName evidence="7">Ig-like domain-containing protein</fullName>
    </recommendedName>
</protein>
<evidence type="ECO:0000313" key="9">
    <source>
        <dbReference type="Proteomes" id="UP000828390"/>
    </source>
</evidence>
<keyword evidence="2 6" id="KW-0472">Membrane</keyword>
<dbReference type="InterPro" id="IPR013783">
    <property type="entry name" value="Ig-like_fold"/>
</dbReference>